<dbReference type="SMART" id="SM00220">
    <property type="entry name" value="S_TKc"/>
    <property type="match status" value="1"/>
</dbReference>
<evidence type="ECO:0000256" key="1">
    <source>
        <dbReference type="ARBA" id="ARBA00022679"/>
    </source>
</evidence>
<dbReference type="Pfam" id="PF07714">
    <property type="entry name" value="PK_Tyr_Ser-Thr"/>
    <property type="match status" value="1"/>
</dbReference>
<keyword evidence="4" id="KW-0067">ATP-binding</keyword>
<feature type="compositionally biased region" description="Acidic residues" evidence="5">
    <location>
        <begin position="52"/>
        <end position="61"/>
    </location>
</feature>
<accession>A0ABQ7K0F9</accession>
<evidence type="ECO:0000259" key="7">
    <source>
        <dbReference type="PROSITE" id="PS50800"/>
    </source>
</evidence>
<dbReference type="InterPro" id="IPR011009">
    <property type="entry name" value="Kinase-like_dom_sf"/>
</dbReference>
<dbReference type="PROSITE" id="PS50011">
    <property type="entry name" value="PROTEIN_KINASE_DOM"/>
    <property type="match status" value="1"/>
</dbReference>
<name>A0ABQ7K0F9_9FUNG</name>
<evidence type="ECO:0000256" key="3">
    <source>
        <dbReference type="ARBA" id="ARBA00022777"/>
    </source>
</evidence>
<reference evidence="8 9" key="1">
    <citation type="journal article" date="2020" name="Fungal Divers.">
        <title>Resolving the Mortierellaceae phylogeny through synthesis of multi-gene phylogenetics and phylogenomics.</title>
        <authorList>
            <person name="Vandepol N."/>
            <person name="Liber J."/>
            <person name="Desiro A."/>
            <person name="Na H."/>
            <person name="Kennedy M."/>
            <person name="Barry K."/>
            <person name="Grigoriev I.V."/>
            <person name="Miller A.N."/>
            <person name="O'Donnell K."/>
            <person name="Stajich J.E."/>
            <person name="Bonito G."/>
        </authorList>
    </citation>
    <scope>NUCLEOTIDE SEQUENCE [LARGE SCALE GENOMIC DNA]</scope>
    <source>
        <strain evidence="8 9">AD045</strain>
    </source>
</reference>
<dbReference type="EMBL" id="JAAAIM010000397">
    <property type="protein sequence ID" value="KAG0288635.1"/>
    <property type="molecule type" value="Genomic_DNA"/>
</dbReference>
<sequence length="347" mass="39462">MSHIQSSRANEQVEHRFTTSLDLIAETSPVSAHNVDSAHGFRLLSVPTERDLSDEEYDEEIGTTGMKGPSRNKTPPFMGLISRDTPLKLQHETEETLSAMIRANIANLCQERGLRSEGDKKELVKNLMDWTAKLVPVQPHPDYPAVSVQRKPINTVYLSSLLMDDNFRSEISYDQLKIGRKLGSGGFKDCYAGTYNGENVAIGELRVQDFTQMDTSEIKHEINILKRLRHECIVSFVGVCTNVRCVFIVTELCENGDLYSYMRKARKPTFIRLITYMHDIAKACSYLHSLRPRIIHRDMKSLNLLITSDNLAKAPEFWTPNPIYTEKVDVYACGLVFWEILSWAELG</sequence>
<dbReference type="InterPro" id="IPR003034">
    <property type="entry name" value="SAP_dom"/>
</dbReference>
<dbReference type="InterPro" id="IPR051681">
    <property type="entry name" value="Ser/Thr_Kinases-Pseudokinases"/>
</dbReference>
<comment type="caution">
    <text evidence="8">The sequence shown here is derived from an EMBL/GenBank/DDBJ whole genome shotgun (WGS) entry which is preliminary data.</text>
</comment>
<keyword evidence="2" id="KW-0547">Nucleotide-binding</keyword>
<evidence type="ECO:0008006" key="10">
    <source>
        <dbReference type="Google" id="ProtNLM"/>
    </source>
</evidence>
<dbReference type="Gene3D" id="1.10.510.10">
    <property type="entry name" value="Transferase(Phosphotransferase) domain 1"/>
    <property type="match status" value="1"/>
</dbReference>
<dbReference type="Proteomes" id="UP001194696">
    <property type="component" value="Unassembled WGS sequence"/>
</dbReference>
<protein>
    <recommendedName>
        <fullName evidence="10">Kinase-like protein</fullName>
    </recommendedName>
</protein>
<proteinExistence type="predicted"/>
<feature type="region of interest" description="Disordered" evidence="5">
    <location>
        <begin position="52"/>
        <end position="74"/>
    </location>
</feature>
<evidence type="ECO:0000259" key="6">
    <source>
        <dbReference type="PROSITE" id="PS50011"/>
    </source>
</evidence>
<evidence type="ECO:0000256" key="4">
    <source>
        <dbReference type="ARBA" id="ARBA00022840"/>
    </source>
</evidence>
<keyword evidence="3" id="KW-0418">Kinase</keyword>
<evidence type="ECO:0000313" key="9">
    <source>
        <dbReference type="Proteomes" id="UP001194696"/>
    </source>
</evidence>
<dbReference type="InterPro" id="IPR008271">
    <property type="entry name" value="Ser/Thr_kinase_AS"/>
</dbReference>
<dbReference type="InterPro" id="IPR000719">
    <property type="entry name" value="Prot_kinase_dom"/>
</dbReference>
<dbReference type="PANTHER" id="PTHR44329:SF288">
    <property type="entry name" value="MITOGEN-ACTIVATED PROTEIN KINASE KINASE KINASE 20"/>
    <property type="match status" value="1"/>
</dbReference>
<keyword evidence="9" id="KW-1185">Reference proteome</keyword>
<evidence type="ECO:0000256" key="5">
    <source>
        <dbReference type="SAM" id="MobiDB-lite"/>
    </source>
</evidence>
<dbReference type="PROSITE" id="PS00108">
    <property type="entry name" value="PROTEIN_KINASE_ST"/>
    <property type="match status" value="1"/>
</dbReference>
<keyword evidence="1" id="KW-0808">Transferase</keyword>
<gene>
    <name evidence="8" type="ORF">BGZ96_007594</name>
</gene>
<feature type="domain" description="Protein kinase" evidence="6">
    <location>
        <begin position="176"/>
        <end position="347"/>
    </location>
</feature>
<feature type="domain" description="SAP" evidence="7">
    <location>
        <begin position="97"/>
        <end position="131"/>
    </location>
</feature>
<organism evidence="8 9">
    <name type="scientific">Linnemannia gamsii</name>
    <dbReference type="NCBI Taxonomy" id="64522"/>
    <lineage>
        <taxon>Eukaryota</taxon>
        <taxon>Fungi</taxon>
        <taxon>Fungi incertae sedis</taxon>
        <taxon>Mucoromycota</taxon>
        <taxon>Mortierellomycotina</taxon>
        <taxon>Mortierellomycetes</taxon>
        <taxon>Mortierellales</taxon>
        <taxon>Mortierellaceae</taxon>
        <taxon>Linnemannia</taxon>
    </lineage>
</organism>
<dbReference type="Gene3D" id="3.30.200.20">
    <property type="entry name" value="Phosphorylase Kinase, domain 1"/>
    <property type="match status" value="1"/>
</dbReference>
<dbReference type="SUPFAM" id="SSF56112">
    <property type="entry name" value="Protein kinase-like (PK-like)"/>
    <property type="match status" value="1"/>
</dbReference>
<dbReference type="PROSITE" id="PS50800">
    <property type="entry name" value="SAP"/>
    <property type="match status" value="1"/>
</dbReference>
<evidence type="ECO:0000313" key="8">
    <source>
        <dbReference type="EMBL" id="KAG0288635.1"/>
    </source>
</evidence>
<evidence type="ECO:0000256" key="2">
    <source>
        <dbReference type="ARBA" id="ARBA00022741"/>
    </source>
</evidence>
<dbReference type="PANTHER" id="PTHR44329">
    <property type="entry name" value="SERINE/THREONINE-PROTEIN KINASE TNNI3K-RELATED"/>
    <property type="match status" value="1"/>
</dbReference>
<dbReference type="InterPro" id="IPR001245">
    <property type="entry name" value="Ser-Thr/Tyr_kinase_cat_dom"/>
</dbReference>